<evidence type="ECO:0000313" key="2">
    <source>
        <dbReference type="Proteomes" id="UP000230889"/>
    </source>
</evidence>
<dbReference type="GO" id="GO:0016787">
    <property type="term" value="F:hydrolase activity"/>
    <property type="evidence" value="ECO:0007669"/>
    <property type="project" value="UniProtKB-KW"/>
</dbReference>
<gene>
    <name evidence="1" type="ORF">CS875_04565</name>
</gene>
<evidence type="ECO:0000313" key="1">
    <source>
        <dbReference type="EMBL" id="ATQ53112.1"/>
    </source>
</evidence>
<dbReference type="AlphaFoldDB" id="A0AAI8EAL9"/>
<dbReference type="Proteomes" id="UP000230889">
    <property type="component" value="Chromosome 1"/>
</dbReference>
<sequence>MACWISSTSVSISARMGKSFLQYQYIFMRSRTGIFRVQALTCE</sequence>
<keyword evidence="1" id="KW-0378">Hydrolase</keyword>
<name>A0AAI8EAL9_BRUSS</name>
<protein>
    <submittedName>
        <fullName evidence="1">Hydrolase</fullName>
    </submittedName>
</protein>
<accession>A0AAI8EAL9</accession>
<proteinExistence type="predicted"/>
<dbReference type="EMBL" id="CP024420">
    <property type="protein sequence ID" value="ATQ53112.1"/>
    <property type="molecule type" value="Genomic_DNA"/>
</dbReference>
<organism evidence="1 2">
    <name type="scientific">Brucella suis</name>
    <dbReference type="NCBI Taxonomy" id="29461"/>
    <lineage>
        <taxon>Bacteria</taxon>
        <taxon>Pseudomonadati</taxon>
        <taxon>Pseudomonadota</taxon>
        <taxon>Alphaproteobacteria</taxon>
        <taxon>Hyphomicrobiales</taxon>
        <taxon>Brucellaceae</taxon>
        <taxon>Brucella/Ochrobactrum group</taxon>
        <taxon>Brucella</taxon>
    </lineage>
</organism>
<reference evidence="1 2" key="1">
    <citation type="submission" date="2017-10" db="EMBL/GenBank/DDBJ databases">
        <title>First isolation and characterization of Brucella suis from yak.</title>
        <authorList>
            <person name="Yang X."/>
            <person name="Wang N."/>
            <person name="Cao X."/>
            <person name="Bie P."/>
            <person name="Wang J."/>
            <person name="Lyu Y."/>
            <person name="Wu Q."/>
        </authorList>
    </citation>
    <scope>NUCLEOTIDE SEQUENCE [LARGE SCALE GENOMIC DNA]</scope>
    <source>
        <strain evidence="1 2">QH05</strain>
    </source>
</reference>